<protein>
    <submittedName>
        <fullName evidence="1">Uncharacterized protein</fullName>
    </submittedName>
</protein>
<accession>A0A314Y4L2</accession>
<keyword evidence="2" id="KW-1185">Reference proteome</keyword>
<organism evidence="1 2">
    <name type="scientific">Prunus yedoensis var. nudiflora</name>
    <dbReference type="NCBI Taxonomy" id="2094558"/>
    <lineage>
        <taxon>Eukaryota</taxon>
        <taxon>Viridiplantae</taxon>
        <taxon>Streptophyta</taxon>
        <taxon>Embryophyta</taxon>
        <taxon>Tracheophyta</taxon>
        <taxon>Spermatophyta</taxon>
        <taxon>Magnoliopsida</taxon>
        <taxon>eudicotyledons</taxon>
        <taxon>Gunneridae</taxon>
        <taxon>Pentapetalae</taxon>
        <taxon>rosids</taxon>
        <taxon>fabids</taxon>
        <taxon>Rosales</taxon>
        <taxon>Rosaceae</taxon>
        <taxon>Amygdaloideae</taxon>
        <taxon>Amygdaleae</taxon>
        <taxon>Prunus</taxon>
    </lineage>
</organism>
<comment type="caution">
    <text evidence="1">The sequence shown here is derived from an EMBL/GenBank/DDBJ whole genome shotgun (WGS) entry which is preliminary data.</text>
</comment>
<gene>
    <name evidence="1" type="ORF">Pyn_12509</name>
</gene>
<reference evidence="1 2" key="1">
    <citation type="submission" date="2018-02" db="EMBL/GenBank/DDBJ databases">
        <title>Draft genome of wild Prunus yedoensis var. nudiflora.</title>
        <authorList>
            <person name="Baek S."/>
            <person name="Kim J.-H."/>
            <person name="Choi K."/>
            <person name="Kim G.-B."/>
            <person name="Cho A."/>
            <person name="Jang H."/>
            <person name="Shin C.-H."/>
            <person name="Yu H.-J."/>
            <person name="Mun J.-H."/>
        </authorList>
    </citation>
    <scope>NUCLEOTIDE SEQUENCE [LARGE SCALE GENOMIC DNA]</scope>
    <source>
        <strain evidence="2">cv. Jeju island</strain>
        <tissue evidence="1">Leaf</tissue>
    </source>
</reference>
<dbReference type="Proteomes" id="UP000250321">
    <property type="component" value="Unassembled WGS sequence"/>
</dbReference>
<proteinExistence type="predicted"/>
<dbReference type="AlphaFoldDB" id="A0A314Y4L2"/>
<evidence type="ECO:0000313" key="2">
    <source>
        <dbReference type="Proteomes" id="UP000250321"/>
    </source>
</evidence>
<name>A0A314Y4L2_PRUYE</name>
<sequence length="88" mass="9953">MYLILSDAKDGQPYLNGNVRSSLDFLAQHHPYNKVKVDDLKIPRARAGSQGQKTQKFCFKHCTATGPCFFAAQSYTEALREFVNLAER</sequence>
<evidence type="ECO:0000313" key="1">
    <source>
        <dbReference type="EMBL" id="PQP98917.1"/>
    </source>
</evidence>
<dbReference type="EMBL" id="PJQY01001856">
    <property type="protein sequence ID" value="PQP98917.1"/>
    <property type="molecule type" value="Genomic_DNA"/>
</dbReference>